<evidence type="ECO:0000259" key="1">
    <source>
        <dbReference type="Pfam" id="PF18765"/>
    </source>
</evidence>
<gene>
    <name evidence="2" type="ORF">dnl_33540</name>
</gene>
<accession>A0A975B8T8</accession>
<dbReference type="KEGG" id="dli:dnl_33540"/>
<dbReference type="Proteomes" id="UP000663720">
    <property type="component" value="Chromosome"/>
</dbReference>
<dbReference type="InterPro" id="IPR041633">
    <property type="entry name" value="Polbeta"/>
</dbReference>
<evidence type="ECO:0000313" key="3">
    <source>
        <dbReference type="Proteomes" id="UP000663720"/>
    </source>
</evidence>
<keyword evidence="3" id="KW-1185">Reference proteome</keyword>
<dbReference type="Gene3D" id="3.30.460.10">
    <property type="entry name" value="Beta Polymerase, domain 2"/>
    <property type="match status" value="1"/>
</dbReference>
<organism evidence="2 3">
    <name type="scientific">Desulfonema limicola</name>
    <dbReference type="NCBI Taxonomy" id="45656"/>
    <lineage>
        <taxon>Bacteria</taxon>
        <taxon>Pseudomonadati</taxon>
        <taxon>Thermodesulfobacteriota</taxon>
        <taxon>Desulfobacteria</taxon>
        <taxon>Desulfobacterales</taxon>
        <taxon>Desulfococcaceae</taxon>
        <taxon>Desulfonema</taxon>
    </lineage>
</organism>
<dbReference type="RefSeq" id="WP_207687107.1">
    <property type="nucleotide sequence ID" value="NZ_CP061799.1"/>
</dbReference>
<protein>
    <submittedName>
        <fullName evidence="2">Nucleotidyltransferase</fullName>
    </submittedName>
</protein>
<feature type="domain" description="Polymerase beta nucleotidyltransferase" evidence="1">
    <location>
        <begin position="18"/>
        <end position="104"/>
    </location>
</feature>
<name>A0A975B8T8_9BACT</name>
<proteinExistence type="predicted"/>
<dbReference type="PANTHER" id="PTHR33933:SF1">
    <property type="entry name" value="PROTEIN ADENYLYLTRANSFERASE MNTA-RELATED"/>
    <property type="match status" value="1"/>
</dbReference>
<dbReference type="InterPro" id="IPR052548">
    <property type="entry name" value="Type_VII_TA_antitoxin"/>
</dbReference>
<dbReference type="InterPro" id="IPR043519">
    <property type="entry name" value="NT_sf"/>
</dbReference>
<dbReference type="CDD" id="cd05403">
    <property type="entry name" value="NT_KNTase_like"/>
    <property type="match status" value="1"/>
</dbReference>
<dbReference type="Pfam" id="PF18765">
    <property type="entry name" value="Polbeta"/>
    <property type="match status" value="1"/>
</dbReference>
<reference evidence="2" key="1">
    <citation type="journal article" date="2021" name="Microb. Physiol.">
        <title>Proteogenomic Insights into the Physiology of Marine, Sulfate-Reducing, Filamentous Desulfonema limicola and Desulfonema magnum.</title>
        <authorList>
            <person name="Schnaars V."/>
            <person name="Wohlbrand L."/>
            <person name="Scheve S."/>
            <person name="Hinrichs C."/>
            <person name="Reinhardt R."/>
            <person name="Rabus R."/>
        </authorList>
    </citation>
    <scope>NUCLEOTIDE SEQUENCE</scope>
    <source>
        <strain evidence="2">5ac10</strain>
    </source>
</reference>
<sequence length="107" mass="12126">MDKTDPVEQVIGKVKKYAELVRINFPVSHIILYGSYAKNTFSEDSDIDVAVIVDEIKEDFLETLAGLYKLTREIDDRIEPILLDSTHDESGFLEQIMNEGMAIYGVV</sequence>
<dbReference type="EMBL" id="CP061799">
    <property type="protein sequence ID" value="QTA81031.1"/>
    <property type="molecule type" value="Genomic_DNA"/>
</dbReference>
<evidence type="ECO:0000313" key="2">
    <source>
        <dbReference type="EMBL" id="QTA81031.1"/>
    </source>
</evidence>
<dbReference type="PANTHER" id="PTHR33933">
    <property type="entry name" value="NUCLEOTIDYLTRANSFERASE"/>
    <property type="match status" value="1"/>
</dbReference>
<dbReference type="AlphaFoldDB" id="A0A975B8T8"/>
<dbReference type="SUPFAM" id="SSF81301">
    <property type="entry name" value="Nucleotidyltransferase"/>
    <property type="match status" value="1"/>
</dbReference>